<comment type="similarity">
    <text evidence="2">Belongs to the MAD1 family.</text>
</comment>
<evidence type="ECO:0000256" key="1">
    <source>
        <dbReference type="ARBA" id="ARBA00004123"/>
    </source>
</evidence>
<feature type="coiled-coil region" evidence="8">
    <location>
        <begin position="121"/>
        <end position="155"/>
    </location>
</feature>
<organism evidence="10 11">
    <name type="scientific">Rhizoctonia solani</name>
    <dbReference type="NCBI Taxonomy" id="456999"/>
    <lineage>
        <taxon>Eukaryota</taxon>
        <taxon>Fungi</taxon>
        <taxon>Dikarya</taxon>
        <taxon>Basidiomycota</taxon>
        <taxon>Agaricomycotina</taxon>
        <taxon>Agaricomycetes</taxon>
        <taxon>Cantharellales</taxon>
        <taxon>Ceratobasidiaceae</taxon>
        <taxon>Rhizoctonia</taxon>
    </lineage>
</organism>
<dbReference type="GO" id="GO:0005635">
    <property type="term" value="C:nuclear envelope"/>
    <property type="evidence" value="ECO:0007669"/>
    <property type="project" value="TreeGrafter"/>
</dbReference>
<evidence type="ECO:0000256" key="7">
    <source>
        <dbReference type="ARBA" id="ARBA00023306"/>
    </source>
</evidence>
<name>A0A8H3H1H6_9AGAM</name>
<dbReference type="AlphaFoldDB" id="A0A8H3H1H6"/>
<feature type="coiled-coil region" evidence="8">
    <location>
        <begin position="447"/>
        <end position="488"/>
    </location>
</feature>
<evidence type="ECO:0000256" key="9">
    <source>
        <dbReference type="SAM" id="MobiDB-lite"/>
    </source>
</evidence>
<evidence type="ECO:0000256" key="5">
    <source>
        <dbReference type="ARBA" id="ARBA00022776"/>
    </source>
</evidence>
<reference evidence="10" key="1">
    <citation type="submission" date="2021-01" db="EMBL/GenBank/DDBJ databases">
        <authorList>
            <person name="Kaushik A."/>
        </authorList>
    </citation>
    <scope>NUCLEOTIDE SEQUENCE</scope>
    <source>
        <strain evidence="10">AG3-1AP</strain>
    </source>
</reference>
<keyword evidence="4" id="KW-0132">Cell division</keyword>
<gene>
    <name evidence="10" type="ORF">RDB_LOCUS91949</name>
</gene>
<feature type="coiled-coil region" evidence="8">
    <location>
        <begin position="556"/>
        <end position="583"/>
    </location>
</feature>
<keyword evidence="6" id="KW-0539">Nucleus</keyword>
<dbReference type="Gene3D" id="6.10.250.90">
    <property type="match status" value="1"/>
</dbReference>
<evidence type="ECO:0000256" key="8">
    <source>
        <dbReference type="SAM" id="Coils"/>
    </source>
</evidence>
<sequence length="694" mass="77726">MDTRSRSRQVGAGAKRDTLAAQLEEDPSLSSTRRSQRAAQHASSMSKNLWERRVVLANERISQLESQIIERDAAHARLQAENARLVDKEKASRGAKALLETNIAKLKEDAATSSTAWTAKLRKLTDANAEFQDAKEELTNTIQSLESKVLLLEKKASHHLEPLLTETELEASQAQVNIRQDLNSTLRAQLDEALSENKSLKASSGTNVGRDKEWAVIKDELARQTSHINQLTRHNAQLTRQLQAQQNAEILAEENRSLQTKVTELNAEVQRMARTEAELRAAANAATRTRADQQTQKEKEELGIEVTKLRVQNAKLLDEVGELKSSAGKVKSKTGGTNNVLGREGEDDEAENDSEGQIEDLETEIERMRGLVAALQVKVRIGSEERKVLRGILSTTYSDADDALAARIEQLEKLLEQRDAEVGTDTVDMSMRSQVGDATFSTVRWEAIREREKREKVEEEMAEVTKQIEAYEETIERLEQTLFELRGEIAAGTHDEPGTRTLQLADNPEARWFAMREEEVGRMKEEINVLRARMTEGGVTVATAAGGGDGVPRETYENLQREKEELEEVMKQKEKRLLRLKSVFQSKAVEFRDSISSLLGYKLHFEPKHVRLTSVYDRDIDLKFASGGGNQAVMGPIRIGGGAQNKEEIEAQVLELKSLWVDQKQNVPCFLAQLTMYAYERAEMGLSDWAGLDG</sequence>
<keyword evidence="8" id="KW-0175">Coiled coil</keyword>
<evidence type="ECO:0000256" key="2">
    <source>
        <dbReference type="ARBA" id="ARBA00008029"/>
    </source>
</evidence>
<evidence type="ECO:0000313" key="10">
    <source>
        <dbReference type="EMBL" id="CAE6475593.1"/>
    </source>
</evidence>
<keyword evidence="7" id="KW-0131">Cell cycle</keyword>
<feature type="coiled-coil region" evidence="8">
    <location>
        <begin position="183"/>
        <end position="319"/>
    </location>
</feature>
<feature type="region of interest" description="Disordered" evidence="9">
    <location>
        <begin position="328"/>
        <end position="356"/>
    </location>
</feature>
<dbReference type="PANTHER" id="PTHR23168:SF0">
    <property type="entry name" value="MITOTIC SPINDLE ASSEMBLY CHECKPOINT PROTEIN MAD1"/>
    <property type="match status" value="1"/>
</dbReference>
<dbReference type="GO" id="GO:0051301">
    <property type="term" value="P:cell division"/>
    <property type="evidence" value="ECO:0007669"/>
    <property type="project" value="UniProtKB-KW"/>
</dbReference>
<feature type="compositionally biased region" description="Polar residues" evidence="9">
    <location>
        <begin position="28"/>
        <end position="44"/>
    </location>
</feature>
<dbReference type="GO" id="GO:0000776">
    <property type="term" value="C:kinetochore"/>
    <property type="evidence" value="ECO:0007669"/>
    <property type="project" value="TreeGrafter"/>
</dbReference>
<evidence type="ECO:0000256" key="3">
    <source>
        <dbReference type="ARBA" id="ARBA00022019"/>
    </source>
</evidence>
<dbReference type="PANTHER" id="PTHR23168">
    <property type="entry name" value="MITOTIC SPINDLE ASSEMBLY CHECKPOINT PROTEIN MAD1 MITOTIC ARREST DEFICIENT-LIKE PROTEIN 1"/>
    <property type="match status" value="1"/>
</dbReference>
<evidence type="ECO:0000256" key="4">
    <source>
        <dbReference type="ARBA" id="ARBA00022618"/>
    </source>
</evidence>
<keyword evidence="5" id="KW-0498">Mitosis</keyword>
<accession>A0A8H3H1H6</accession>
<dbReference type="GO" id="GO:0007094">
    <property type="term" value="P:mitotic spindle assembly checkpoint signaling"/>
    <property type="evidence" value="ECO:0007669"/>
    <property type="project" value="InterPro"/>
</dbReference>
<dbReference type="GO" id="GO:0051315">
    <property type="term" value="P:attachment of mitotic spindle microtubules to kinetochore"/>
    <property type="evidence" value="ECO:0007669"/>
    <property type="project" value="TreeGrafter"/>
</dbReference>
<dbReference type="GO" id="GO:0072686">
    <property type="term" value="C:mitotic spindle"/>
    <property type="evidence" value="ECO:0007669"/>
    <property type="project" value="TreeGrafter"/>
</dbReference>
<dbReference type="Pfam" id="PF05557">
    <property type="entry name" value="MAD"/>
    <property type="match status" value="1"/>
</dbReference>
<dbReference type="InterPro" id="IPR008672">
    <property type="entry name" value="Mad1"/>
</dbReference>
<feature type="region of interest" description="Disordered" evidence="9">
    <location>
        <begin position="1"/>
        <end position="44"/>
    </location>
</feature>
<dbReference type="Proteomes" id="UP000663831">
    <property type="component" value="Unassembled WGS sequence"/>
</dbReference>
<comment type="subcellular location">
    <subcellularLocation>
        <location evidence="1">Nucleus</location>
    </subcellularLocation>
</comment>
<evidence type="ECO:0000313" key="11">
    <source>
        <dbReference type="Proteomes" id="UP000663831"/>
    </source>
</evidence>
<evidence type="ECO:0000256" key="6">
    <source>
        <dbReference type="ARBA" id="ARBA00023242"/>
    </source>
</evidence>
<proteinExistence type="inferred from homology"/>
<feature type="compositionally biased region" description="Acidic residues" evidence="9">
    <location>
        <begin position="345"/>
        <end position="356"/>
    </location>
</feature>
<dbReference type="EMBL" id="CAJMWV010003063">
    <property type="protein sequence ID" value="CAE6475593.1"/>
    <property type="molecule type" value="Genomic_DNA"/>
</dbReference>
<dbReference type="SUPFAM" id="SSF75704">
    <property type="entry name" value="Mitotic arrest deficient-like 1, Mad1"/>
    <property type="match status" value="1"/>
</dbReference>
<dbReference type="Gene3D" id="3.30.457.60">
    <property type="match status" value="1"/>
</dbReference>
<protein>
    <recommendedName>
        <fullName evidence="3">Spindle assembly checkpoint component MAD1</fullName>
    </recommendedName>
</protein>
<comment type="caution">
    <text evidence="10">The sequence shown here is derived from an EMBL/GenBank/DDBJ whole genome shotgun (WGS) entry which is preliminary data.</text>
</comment>